<evidence type="ECO:0000256" key="4">
    <source>
        <dbReference type="ARBA" id="ARBA00023139"/>
    </source>
</evidence>
<dbReference type="Pfam" id="PF05481">
    <property type="entry name" value="Myco_19_kDa"/>
    <property type="match status" value="1"/>
</dbReference>
<evidence type="ECO:0000256" key="3">
    <source>
        <dbReference type="ARBA" id="ARBA00023136"/>
    </source>
</evidence>
<reference evidence="6 7" key="1">
    <citation type="journal article" date="2019" name="Emerg. Microbes Infect.">
        <title>Comprehensive subspecies identification of 175 nontuberculous mycobacteria species based on 7547 genomic profiles.</title>
        <authorList>
            <person name="Matsumoto Y."/>
            <person name="Kinjo T."/>
            <person name="Motooka D."/>
            <person name="Nabeya D."/>
            <person name="Jung N."/>
            <person name="Uechi K."/>
            <person name="Horii T."/>
            <person name="Iida T."/>
            <person name="Fujita J."/>
            <person name="Nakamura S."/>
        </authorList>
    </citation>
    <scope>NUCLEOTIDE SEQUENCE [LARGE SCALE GENOMIC DNA]</scope>
    <source>
        <strain evidence="6 7">JCM 12375</strain>
    </source>
</reference>
<dbReference type="EMBL" id="AP022567">
    <property type="protein sequence ID" value="BBX34597.1"/>
    <property type="molecule type" value="Genomic_DNA"/>
</dbReference>
<evidence type="ECO:0000256" key="5">
    <source>
        <dbReference type="ARBA" id="ARBA00023288"/>
    </source>
</evidence>
<evidence type="ECO:0000313" key="6">
    <source>
        <dbReference type="EMBL" id="BBX34597.1"/>
    </source>
</evidence>
<accession>A0ABM7HVH4</accession>
<evidence type="ECO:0000256" key="2">
    <source>
        <dbReference type="ARBA" id="ARBA00022729"/>
    </source>
</evidence>
<keyword evidence="4" id="KW-0564">Palmitate</keyword>
<evidence type="ECO:0000313" key="7">
    <source>
        <dbReference type="Proteomes" id="UP000465622"/>
    </source>
</evidence>
<keyword evidence="2" id="KW-0732">Signal</keyword>
<dbReference type="Proteomes" id="UP000465622">
    <property type="component" value="Chromosome"/>
</dbReference>
<keyword evidence="5 6" id="KW-0449">Lipoprotein</keyword>
<proteinExistence type="predicted"/>
<keyword evidence="3" id="KW-0472">Membrane</keyword>
<dbReference type="InterPro" id="IPR008691">
    <property type="entry name" value="LpqH"/>
</dbReference>
<sequence>MTAQECERNCNWGSGLRQSPARVDLTVTQSDAPRRTNKGEGQMKKILVGMTVFVAGAGAAVGCSSGADSGAPVTQVAAGGAEVSTGGAAEVTVGGGELAGLDPASVTCVRQGGKISVGSGSAGPQQALAVVMTDEATPKVESVALMVDGNALGVSDMMGVKTGSAAVDVDGETYTISGEAQGTDIKNPMAGMITKPFTIKVTCS</sequence>
<organism evidence="6 7">
    <name type="scientific">Mycolicibacterium mageritense</name>
    <name type="common">Mycobacterium mageritense</name>
    <dbReference type="NCBI Taxonomy" id="53462"/>
    <lineage>
        <taxon>Bacteria</taxon>
        <taxon>Bacillati</taxon>
        <taxon>Actinomycetota</taxon>
        <taxon>Actinomycetes</taxon>
        <taxon>Mycobacteriales</taxon>
        <taxon>Mycobacteriaceae</taxon>
        <taxon>Mycolicibacterium</taxon>
    </lineage>
</organism>
<evidence type="ECO:0000256" key="1">
    <source>
        <dbReference type="ARBA" id="ARBA00022475"/>
    </source>
</evidence>
<keyword evidence="7" id="KW-1185">Reference proteome</keyword>
<protein>
    <submittedName>
        <fullName evidence="6">Lipoprotein</fullName>
    </submittedName>
</protein>
<name>A0ABM7HVH4_MYCME</name>
<gene>
    <name evidence="6" type="ORF">MMAGJ_38790</name>
</gene>
<keyword evidence="1" id="KW-1003">Cell membrane</keyword>